<dbReference type="GO" id="GO:0031388">
    <property type="term" value="P:organic acid phosphorylation"/>
    <property type="evidence" value="ECO:0007669"/>
    <property type="project" value="UniProtKB-UniRule"/>
</dbReference>
<dbReference type="Gene3D" id="3.40.50.10350">
    <property type="entry name" value="Glycerate kinase, domain 1"/>
    <property type="match status" value="1"/>
</dbReference>
<evidence type="ECO:0000313" key="5">
    <source>
        <dbReference type="EMBL" id="CBA65707.1"/>
    </source>
</evidence>
<dbReference type="PANTHER" id="PTHR21599">
    <property type="entry name" value="GLYCERATE KINASE"/>
    <property type="match status" value="1"/>
</dbReference>
<comment type="similarity">
    <text evidence="1 4">Belongs to the glycerate kinase type-1 family.</text>
</comment>
<keyword evidence="2 4" id="KW-0808">Transferase</keyword>
<evidence type="ECO:0000256" key="4">
    <source>
        <dbReference type="PIRNR" id="PIRNR006078"/>
    </source>
</evidence>
<name>A0A0H3NFB6_CLODC</name>
<evidence type="ECO:0000256" key="3">
    <source>
        <dbReference type="ARBA" id="ARBA00022777"/>
    </source>
</evidence>
<evidence type="ECO:0000256" key="2">
    <source>
        <dbReference type="ARBA" id="ARBA00022679"/>
    </source>
</evidence>
<gene>
    <name evidence="5" type="primary">garK</name>
    <name evidence="5" type="ordered locus">CD196_2876</name>
</gene>
<dbReference type="Pfam" id="PF02595">
    <property type="entry name" value="Gly_kinase"/>
    <property type="match status" value="1"/>
</dbReference>
<accession>A0A0H3NFB6</accession>
<sequence>MKILISIDSLKGSLSSIEAGNAIKKGILKVKEDAQVKILPLADGGEGTVDALVQGMNGKKETIEVTGPIAKKVDATYGLLKNTSTAIIEIAQASGLTLVPTELRNPLYTTTYGVGEIIKEAINKGYRNFIVGIGGSATNDAGIGMLQALGFEFYDENNKLVGLGGKVLNEIRHIKIENRLKELDECKFKIACDVNNPLFGKNGAAYIYGSQKGATSEIIEELDNGLRNFSKVVKNYLSKDVANVEGAGAAGGLGFAFLAFLNSKLESGIKIILEEIKLEEELKDADFVITGEGRLDNQTAMGKAPIGVAKLAKKYGVKVIGLAGATTEDAVKCNEEGIDAYFSIVNRAMTIEEAMDKATASENMTATTTQIFNLITSIQQSKNM</sequence>
<dbReference type="SUPFAM" id="SSF110738">
    <property type="entry name" value="Glycerate kinase I"/>
    <property type="match status" value="1"/>
</dbReference>
<reference evidence="5 6" key="1">
    <citation type="journal article" date="2009" name="Genome Biol.">
        <title>Comparative genome and phenotypic analysis of Clostridium difficile 027 strains provides insight into the evolution of a hypervirulent bacterium.</title>
        <authorList>
            <person name="Stabler R.A."/>
            <person name="He M."/>
            <person name="Dawson L."/>
            <person name="Martin M."/>
            <person name="Valiente E."/>
            <person name="Corton C."/>
            <person name="Lawley T.D."/>
            <person name="Sebaihia M."/>
            <person name="Quail M.A."/>
            <person name="Rose G."/>
            <person name="Gerding D.N."/>
            <person name="Gibert M."/>
            <person name="Popoff M.R."/>
            <person name="Parkhill J."/>
            <person name="Dougan G."/>
            <person name="Wren B.W."/>
        </authorList>
    </citation>
    <scope>NUCLEOTIDE SEQUENCE [LARGE SCALE GENOMIC DNA]</scope>
    <source>
        <strain evidence="5 6">CD196</strain>
    </source>
</reference>
<dbReference type="InterPro" id="IPR004381">
    <property type="entry name" value="Glycerate_kinase"/>
</dbReference>
<proteinExistence type="inferred from homology"/>
<dbReference type="InterPro" id="IPR018193">
    <property type="entry name" value="Glyc_kinase_flavodox-like_fold"/>
</dbReference>
<organism evidence="5 6">
    <name type="scientific">Clostridioides difficile (strain CD196)</name>
    <name type="common">Peptoclostridium difficile</name>
    <dbReference type="NCBI Taxonomy" id="645462"/>
    <lineage>
        <taxon>Bacteria</taxon>
        <taxon>Bacillati</taxon>
        <taxon>Bacillota</taxon>
        <taxon>Clostridia</taxon>
        <taxon>Peptostreptococcales</taxon>
        <taxon>Peptostreptococcaceae</taxon>
        <taxon>Clostridioides</taxon>
    </lineage>
</organism>
<dbReference type="HOGENOM" id="CLU_028255_0_0_9"/>
<dbReference type="AlphaFoldDB" id="A0A0H3NFB6"/>
<evidence type="ECO:0000313" key="6">
    <source>
        <dbReference type="Proteomes" id="UP000002068"/>
    </source>
</evidence>
<keyword evidence="3 4" id="KW-0418">Kinase</keyword>
<dbReference type="InterPro" id="IPR036129">
    <property type="entry name" value="Glycerate_kinase_sf"/>
</dbReference>
<dbReference type="InterPro" id="IPR018197">
    <property type="entry name" value="Glycerate_kinase_RE-like"/>
</dbReference>
<dbReference type="GO" id="GO:0008887">
    <property type="term" value="F:glycerate kinase activity"/>
    <property type="evidence" value="ECO:0007669"/>
    <property type="project" value="UniProtKB-UniRule"/>
</dbReference>
<dbReference type="EMBL" id="FN538970">
    <property type="protein sequence ID" value="CBA65707.1"/>
    <property type="molecule type" value="Genomic_DNA"/>
</dbReference>
<protein>
    <submittedName>
        <fullName evidence="5">Glycerate kinase</fullName>
    </submittedName>
</protein>
<dbReference type="PIRSF" id="PIRSF006078">
    <property type="entry name" value="GlxK"/>
    <property type="match status" value="1"/>
</dbReference>
<dbReference type="Proteomes" id="UP000002068">
    <property type="component" value="Chromosome"/>
</dbReference>
<dbReference type="Gene3D" id="3.90.1510.10">
    <property type="entry name" value="Glycerate kinase, domain 2"/>
    <property type="match status" value="1"/>
</dbReference>
<dbReference type="KEGG" id="cdc:CD196_2876"/>
<evidence type="ECO:0000256" key="1">
    <source>
        <dbReference type="ARBA" id="ARBA00006284"/>
    </source>
</evidence>
<dbReference type="PANTHER" id="PTHR21599:SF0">
    <property type="entry name" value="GLYCERATE KINASE"/>
    <property type="match status" value="1"/>
</dbReference>
<dbReference type="NCBIfam" id="TIGR00045">
    <property type="entry name" value="glycerate kinase"/>
    <property type="match status" value="1"/>
</dbReference>
<dbReference type="RefSeq" id="WP_009891405.1">
    <property type="nucleotide sequence ID" value="NC_013315.1"/>
</dbReference>